<reference evidence="2 3" key="1">
    <citation type="submission" date="2019-09" db="EMBL/GenBank/DDBJ databases">
        <title>Genome Sequences of Streptomyces kaniharaensis ATCC 21070.</title>
        <authorList>
            <person name="Zhu W."/>
            <person name="De Crecy-Lagard V."/>
            <person name="Richards N.G."/>
        </authorList>
    </citation>
    <scope>NUCLEOTIDE SEQUENCE [LARGE SCALE GENOMIC DNA]</scope>
    <source>
        <strain evidence="2 3">SF-557</strain>
    </source>
</reference>
<organism evidence="2 3">
    <name type="scientific">Streptomyces kaniharaensis</name>
    <dbReference type="NCBI Taxonomy" id="212423"/>
    <lineage>
        <taxon>Bacteria</taxon>
        <taxon>Bacillati</taxon>
        <taxon>Actinomycetota</taxon>
        <taxon>Actinomycetes</taxon>
        <taxon>Kitasatosporales</taxon>
        <taxon>Streptomycetaceae</taxon>
        <taxon>Streptomyces</taxon>
    </lineage>
</organism>
<dbReference type="PANTHER" id="PTHR48079:SF6">
    <property type="entry name" value="NAD(P)-BINDING DOMAIN-CONTAINING PROTEIN-RELATED"/>
    <property type="match status" value="1"/>
</dbReference>
<dbReference type="PANTHER" id="PTHR48079">
    <property type="entry name" value="PROTEIN YEEZ"/>
    <property type="match status" value="1"/>
</dbReference>
<dbReference type="AlphaFoldDB" id="A0A6N7KTB2"/>
<evidence type="ECO:0000259" key="1">
    <source>
        <dbReference type="Pfam" id="PF01370"/>
    </source>
</evidence>
<gene>
    <name evidence="2" type="ORF">F7Q99_21820</name>
</gene>
<dbReference type="OrthoDB" id="9787292at2"/>
<comment type="caution">
    <text evidence="2">The sequence shown here is derived from an EMBL/GenBank/DDBJ whole genome shotgun (WGS) entry which is preliminary data.</text>
</comment>
<evidence type="ECO:0000313" key="2">
    <source>
        <dbReference type="EMBL" id="MQS14826.1"/>
    </source>
</evidence>
<dbReference type="Gene3D" id="3.40.50.720">
    <property type="entry name" value="NAD(P)-binding Rossmann-like Domain"/>
    <property type="match status" value="1"/>
</dbReference>
<dbReference type="InterPro" id="IPR036291">
    <property type="entry name" value="NAD(P)-bd_dom_sf"/>
</dbReference>
<accession>A0A6N7KTB2</accession>
<protein>
    <submittedName>
        <fullName evidence="2">SDR family oxidoreductase</fullName>
    </submittedName>
</protein>
<dbReference type="EMBL" id="WBOF01000001">
    <property type="protein sequence ID" value="MQS14826.1"/>
    <property type="molecule type" value="Genomic_DNA"/>
</dbReference>
<dbReference type="InterPro" id="IPR051783">
    <property type="entry name" value="NAD(P)-dependent_oxidoreduct"/>
</dbReference>
<dbReference type="RefSeq" id="WP_153463972.1">
    <property type="nucleotide sequence ID" value="NZ_WBOF01000001.1"/>
</dbReference>
<sequence length="303" mass="31067">MRVFVTGASGHLGSAIVPELVAAGHDVVGLARSDAAAAAVTGYGATAHRGDLAEPAAIAEAAADCDGVVHLAFDHEQMRSGNYPAAVAADLAVVHALGEALAGTGKPLVAASGTLGLVSAGLGRPGTEEDAGGPGGRTENENAVLALARRGVRSSVVRIPPITHSTLDRHGFARTLIAIAQRTGVSGYPGDGGNQWPAVHTLDVAHLFRLALENAPAGTRWHAAGDEGIPLRRIAQSIGDHLDIPTASIPADQLQAHFGFLAMVISLDNPTSALTTRQVLGWEPTHPGLLADFETGDYFKGLR</sequence>
<evidence type="ECO:0000313" key="3">
    <source>
        <dbReference type="Proteomes" id="UP000450000"/>
    </source>
</evidence>
<proteinExistence type="predicted"/>
<feature type="domain" description="NAD-dependent epimerase/dehydratase" evidence="1">
    <location>
        <begin position="3"/>
        <end position="218"/>
    </location>
</feature>
<dbReference type="Proteomes" id="UP000450000">
    <property type="component" value="Unassembled WGS sequence"/>
</dbReference>
<dbReference type="Pfam" id="PF01370">
    <property type="entry name" value="Epimerase"/>
    <property type="match status" value="1"/>
</dbReference>
<keyword evidence="3" id="KW-1185">Reference proteome</keyword>
<dbReference type="GO" id="GO:0004029">
    <property type="term" value="F:aldehyde dehydrogenase (NAD+) activity"/>
    <property type="evidence" value="ECO:0007669"/>
    <property type="project" value="TreeGrafter"/>
</dbReference>
<name>A0A6N7KTB2_9ACTN</name>
<dbReference type="SUPFAM" id="SSF51735">
    <property type="entry name" value="NAD(P)-binding Rossmann-fold domains"/>
    <property type="match status" value="1"/>
</dbReference>
<dbReference type="GO" id="GO:0005737">
    <property type="term" value="C:cytoplasm"/>
    <property type="evidence" value="ECO:0007669"/>
    <property type="project" value="TreeGrafter"/>
</dbReference>
<dbReference type="InterPro" id="IPR001509">
    <property type="entry name" value="Epimerase_deHydtase"/>
</dbReference>
<dbReference type="CDD" id="cd05262">
    <property type="entry name" value="SDR_a7"/>
    <property type="match status" value="1"/>
</dbReference>